<dbReference type="AlphaFoldDB" id="A0A1M4U4J7"/>
<keyword evidence="2" id="KW-1185">Reference proteome</keyword>
<dbReference type="STRING" id="288992.SAMN04488522_101428"/>
<name>A0A1M4U4J7_9SPHI</name>
<accession>A0A1M4U4J7</accession>
<evidence type="ECO:0000313" key="1">
    <source>
        <dbReference type="EMBL" id="SHE51595.1"/>
    </source>
</evidence>
<reference evidence="2" key="1">
    <citation type="submission" date="2016-11" db="EMBL/GenBank/DDBJ databases">
        <authorList>
            <person name="Varghese N."/>
            <person name="Submissions S."/>
        </authorList>
    </citation>
    <scope>NUCLEOTIDE SEQUENCE [LARGE SCALE GENOMIC DNA]</scope>
    <source>
        <strain evidence="2">DSM 16990</strain>
    </source>
</reference>
<gene>
    <name evidence="1" type="ORF">SAMN04488522_101428</name>
</gene>
<organism evidence="1 2">
    <name type="scientific">Pedobacter caeni</name>
    <dbReference type="NCBI Taxonomy" id="288992"/>
    <lineage>
        <taxon>Bacteria</taxon>
        <taxon>Pseudomonadati</taxon>
        <taxon>Bacteroidota</taxon>
        <taxon>Sphingobacteriia</taxon>
        <taxon>Sphingobacteriales</taxon>
        <taxon>Sphingobacteriaceae</taxon>
        <taxon>Pedobacter</taxon>
    </lineage>
</organism>
<evidence type="ECO:0000313" key="2">
    <source>
        <dbReference type="Proteomes" id="UP000184287"/>
    </source>
</evidence>
<dbReference type="Proteomes" id="UP000184287">
    <property type="component" value="Unassembled WGS sequence"/>
</dbReference>
<proteinExistence type="predicted"/>
<sequence length="57" mass="6369">MPIEIRELIIKATIVQDGNPASHNSNSVVNNGVSPSEEVIKICIEKVLEILKERDER</sequence>
<dbReference type="InterPro" id="IPR045459">
    <property type="entry name" value="DUF5908"/>
</dbReference>
<dbReference type="EMBL" id="FQUQ01000001">
    <property type="protein sequence ID" value="SHE51595.1"/>
    <property type="molecule type" value="Genomic_DNA"/>
</dbReference>
<protein>
    <submittedName>
        <fullName evidence="1">Uncharacterized protein</fullName>
    </submittedName>
</protein>
<dbReference type="RefSeq" id="WP_159441037.1">
    <property type="nucleotide sequence ID" value="NZ_FQUQ01000001.1"/>
</dbReference>
<dbReference type="Pfam" id="PF19265">
    <property type="entry name" value="DUF5908"/>
    <property type="match status" value="1"/>
</dbReference>